<feature type="region of interest" description="Disordered" evidence="1">
    <location>
        <begin position="707"/>
        <end position="727"/>
    </location>
</feature>
<dbReference type="InterPro" id="IPR035899">
    <property type="entry name" value="DBL_dom_sf"/>
</dbReference>
<reference evidence="3" key="1">
    <citation type="submission" date="2023-03" db="EMBL/GenBank/DDBJ databases">
        <title>Massive genome expansion in bonnet fungi (Mycena s.s.) driven by repeated elements and novel gene families across ecological guilds.</title>
        <authorList>
            <consortium name="Lawrence Berkeley National Laboratory"/>
            <person name="Harder C.B."/>
            <person name="Miyauchi S."/>
            <person name="Viragh M."/>
            <person name="Kuo A."/>
            <person name="Thoen E."/>
            <person name="Andreopoulos B."/>
            <person name="Lu D."/>
            <person name="Skrede I."/>
            <person name="Drula E."/>
            <person name="Henrissat B."/>
            <person name="Morin E."/>
            <person name="Kohler A."/>
            <person name="Barry K."/>
            <person name="LaButti K."/>
            <person name="Morin E."/>
            <person name="Salamov A."/>
            <person name="Lipzen A."/>
            <person name="Mereny Z."/>
            <person name="Hegedus B."/>
            <person name="Baldrian P."/>
            <person name="Stursova M."/>
            <person name="Weitz H."/>
            <person name="Taylor A."/>
            <person name="Grigoriev I.V."/>
            <person name="Nagy L.G."/>
            <person name="Martin F."/>
            <person name="Kauserud H."/>
        </authorList>
    </citation>
    <scope>NUCLEOTIDE SEQUENCE</scope>
    <source>
        <strain evidence="3">CBHHK173m</strain>
    </source>
</reference>
<feature type="compositionally biased region" description="Basic residues" evidence="1">
    <location>
        <begin position="551"/>
        <end position="561"/>
    </location>
</feature>
<feature type="region of interest" description="Disordered" evidence="1">
    <location>
        <begin position="239"/>
        <end position="259"/>
    </location>
</feature>
<gene>
    <name evidence="3" type="ORF">B0H15DRAFT_1017053</name>
</gene>
<protein>
    <recommendedName>
        <fullName evidence="2">DH domain-containing protein</fullName>
    </recommendedName>
</protein>
<dbReference type="InterPro" id="IPR000219">
    <property type="entry name" value="DH_dom"/>
</dbReference>
<dbReference type="Proteomes" id="UP001222325">
    <property type="component" value="Unassembled WGS sequence"/>
</dbReference>
<keyword evidence="4" id="KW-1185">Reference proteome</keyword>
<feature type="region of interest" description="Disordered" evidence="1">
    <location>
        <begin position="288"/>
        <end position="334"/>
    </location>
</feature>
<dbReference type="Gene3D" id="1.20.900.10">
    <property type="entry name" value="Dbl homology (DH) domain"/>
    <property type="match status" value="1"/>
</dbReference>
<evidence type="ECO:0000256" key="1">
    <source>
        <dbReference type="SAM" id="MobiDB-lite"/>
    </source>
</evidence>
<feature type="region of interest" description="Disordered" evidence="1">
    <location>
        <begin position="1"/>
        <end position="104"/>
    </location>
</feature>
<feature type="compositionally biased region" description="Basic and acidic residues" evidence="1">
    <location>
        <begin position="61"/>
        <end position="72"/>
    </location>
</feature>
<feature type="compositionally biased region" description="Pro residues" evidence="1">
    <location>
        <begin position="211"/>
        <end position="223"/>
    </location>
</feature>
<evidence type="ECO:0000313" key="4">
    <source>
        <dbReference type="Proteomes" id="UP001222325"/>
    </source>
</evidence>
<feature type="compositionally biased region" description="Acidic residues" evidence="1">
    <location>
        <begin position="391"/>
        <end position="400"/>
    </location>
</feature>
<feature type="domain" description="DH" evidence="2">
    <location>
        <begin position="434"/>
        <end position="657"/>
    </location>
</feature>
<evidence type="ECO:0000313" key="3">
    <source>
        <dbReference type="EMBL" id="KAJ7103267.1"/>
    </source>
</evidence>
<dbReference type="Pfam" id="PF00621">
    <property type="entry name" value="RhoGEF"/>
    <property type="match status" value="1"/>
</dbReference>
<dbReference type="SUPFAM" id="SSF48065">
    <property type="entry name" value="DBL homology domain (DH-domain)"/>
    <property type="match status" value="1"/>
</dbReference>
<feature type="region of interest" description="Disordered" evidence="1">
    <location>
        <begin position="391"/>
        <end position="413"/>
    </location>
</feature>
<evidence type="ECO:0000259" key="2">
    <source>
        <dbReference type="PROSITE" id="PS50010"/>
    </source>
</evidence>
<comment type="caution">
    <text evidence="3">The sequence shown here is derived from an EMBL/GenBank/DDBJ whole genome shotgun (WGS) entry which is preliminary data.</text>
</comment>
<dbReference type="GO" id="GO:0005085">
    <property type="term" value="F:guanyl-nucleotide exchange factor activity"/>
    <property type="evidence" value="ECO:0007669"/>
    <property type="project" value="InterPro"/>
</dbReference>
<dbReference type="EMBL" id="JARJCN010000002">
    <property type="protein sequence ID" value="KAJ7103267.1"/>
    <property type="molecule type" value="Genomic_DNA"/>
</dbReference>
<dbReference type="AlphaFoldDB" id="A0AAD6UP41"/>
<feature type="region of interest" description="Disordered" evidence="1">
    <location>
        <begin position="197"/>
        <end position="226"/>
    </location>
</feature>
<organism evidence="3 4">
    <name type="scientific">Mycena belliarum</name>
    <dbReference type="NCBI Taxonomy" id="1033014"/>
    <lineage>
        <taxon>Eukaryota</taxon>
        <taxon>Fungi</taxon>
        <taxon>Dikarya</taxon>
        <taxon>Basidiomycota</taxon>
        <taxon>Agaricomycotina</taxon>
        <taxon>Agaricomycetes</taxon>
        <taxon>Agaricomycetidae</taxon>
        <taxon>Agaricales</taxon>
        <taxon>Marasmiineae</taxon>
        <taxon>Mycenaceae</taxon>
        <taxon>Mycena</taxon>
    </lineage>
</organism>
<name>A0AAD6UP41_9AGAR</name>
<dbReference type="PROSITE" id="PS50010">
    <property type="entry name" value="DH_2"/>
    <property type="match status" value="1"/>
</dbReference>
<proteinExistence type="predicted"/>
<accession>A0AAD6UP41</accession>
<feature type="region of interest" description="Disordered" evidence="1">
    <location>
        <begin position="125"/>
        <end position="171"/>
    </location>
</feature>
<sequence>MRTAIARVMPWAKHHPHPDDGPRHPAAVDPGPRDPPRTIAQLAMPSPDDSSPSGSSTASHEPFDRPTSEPFDRPNTGNSFNFSLPRRPNRLRKPPPTSYPLFSFVPENPPPVANFPYIFNRSAPSTPVPGSPQRPMSVASDLRPSAVRKLTKRRNTVPAPPPPSNMSMPHLPHLSHSLPPPVPPLPPHLRRRGTFSLRRRKSNPTEVPPIDNHPPLPTLPPQSPLALNIPMLRPFHARRRDSWHQQQPAAQRHSEPTPTDFAEVAWTGAIPRGFNSVMGGATGGWKSTWSLGVPPARPRPKKTPPQFTLDDEVESPRSTSPTRPPFLRREAATASPKRRWTLAMALTDEGISDEMLVEKLEALRSRSRVGSYASTDDPEETDWDRVWSACDEDDEDEDTDAPPPLPPKDTEGFAHRTVSMPALPTTATWQSARRALLTCRELVRTERHYLASLQLLLSGHTRAAPPPLMLAYAHNLVHESTRLLARMEEDPSAWGVAAAFLGAEEGLEAALVSWCGVVGGWFADAPPKARRLSKIRGASPGAEEGESPPKEKRRHSWRSPRRGSSGSVPTQSLDGHGPPPPSPVATATFLARRRERELERGRPAVRDLAILPTQRIMRYVLLYRDLFEHTPASSPSRALVERAVEAAMGIAQRCDRAQGNAAFLQRRHCLISFMSMFMFCYAPKRKFTTLTAFLRPGANVPHAHARHAHTHARASAPLPTRPHAPPI</sequence>
<feature type="compositionally biased region" description="Low complexity" evidence="1">
    <location>
        <begin position="45"/>
        <end position="56"/>
    </location>
</feature>
<feature type="region of interest" description="Disordered" evidence="1">
    <location>
        <begin position="532"/>
        <end position="585"/>
    </location>
</feature>